<feature type="transmembrane region" description="Helical" evidence="9">
    <location>
        <begin position="308"/>
        <end position="329"/>
    </location>
</feature>
<comment type="caution">
    <text evidence="11">The sequence shown here is derived from an EMBL/GenBank/DDBJ whole genome shotgun (WGS) entry which is preliminary data.</text>
</comment>
<evidence type="ECO:0000313" key="11">
    <source>
        <dbReference type="EMBL" id="KAG7528002.1"/>
    </source>
</evidence>
<keyword evidence="4 9" id="KW-0812">Transmembrane</keyword>
<evidence type="ECO:0000256" key="9">
    <source>
        <dbReference type="SAM" id="Phobius"/>
    </source>
</evidence>
<feature type="transmembrane region" description="Helical" evidence="9">
    <location>
        <begin position="114"/>
        <end position="136"/>
    </location>
</feature>
<feature type="transmembrane region" description="Helical" evidence="9">
    <location>
        <begin position="148"/>
        <end position="168"/>
    </location>
</feature>
<comment type="subcellular location">
    <subcellularLocation>
        <location evidence="1">Membrane</location>
        <topology evidence="1">Multi-pass membrane protein</topology>
    </subcellularLocation>
</comment>
<evidence type="ECO:0000313" key="12">
    <source>
        <dbReference type="Proteomes" id="UP000812966"/>
    </source>
</evidence>
<dbReference type="EMBL" id="JABELV010000213">
    <property type="protein sequence ID" value="KAG7528002.1"/>
    <property type="molecule type" value="Genomic_DNA"/>
</dbReference>
<proteinExistence type="inferred from homology"/>
<dbReference type="InterPro" id="IPR050360">
    <property type="entry name" value="MFS_Sugar_Transporters"/>
</dbReference>
<dbReference type="GO" id="GO:0016020">
    <property type="term" value="C:membrane"/>
    <property type="evidence" value="ECO:0007669"/>
    <property type="project" value="UniProtKB-SubCell"/>
</dbReference>
<dbReference type="InterPro" id="IPR005828">
    <property type="entry name" value="MFS_sugar_transport-like"/>
</dbReference>
<evidence type="ECO:0000256" key="1">
    <source>
        <dbReference type="ARBA" id="ARBA00004141"/>
    </source>
</evidence>
<feature type="transmembrane region" description="Helical" evidence="9">
    <location>
        <begin position="57"/>
        <end position="77"/>
    </location>
</feature>
<reference evidence="11" key="1">
    <citation type="submission" date="2020-04" db="EMBL/GenBank/DDBJ databases">
        <title>Analysis of mating type loci in Filobasidium floriforme.</title>
        <authorList>
            <person name="Nowrousian M."/>
        </authorList>
    </citation>
    <scope>NUCLEOTIDE SEQUENCE</scope>
    <source>
        <strain evidence="11">CBS 6242</strain>
    </source>
</reference>
<feature type="transmembrane region" description="Helical" evidence="9">
    <location>
        <begin position="406"/>
        <end position="424"/>
    </location>
</feature>
<evidence type="ECO:0000256" key="8">
    <source>
        <dbReference type="RuleBase" id="RU003346"/>
    </source>
</evidence>
<keyword evidence="6 9" id="KW-0472">Membrane</keyword>
<protein>
    <recommendedName>
        <fullName evidence="10">Major facilitator superfamily (MFS) profile domain-containing protein</fullName>
    </recommendedName>
</protein>
<evidence type="ECO:0000256" key="6">
    <source>
        <dbReference type="ARBA" id="ARBA00023136"/>
    </source>
</evidence>
<feature type="transmembrane region" description="Helical" evidence="9">
    <location>
        <begin position="371"/>
        <end position="394"/>
    </location>
</feature>
<gene>
    <name evidence="11" type="ORF">FFLO_06457</name>
</gene>
<feature type="transmembrane region" description="Helical" evidence="9">
    <location>
        <begin position="270"/>
        <end position="288"/>
    </location>
</feature>
<dbReference type="Pfam" id="PF00083">
    <property type="entry name" value="Sugar_tr"/>
    <property type="match status" value="1"/>
</dbReference>
<dbReference type="SUPFAM" id="SSF103473">
    <property type="entry name" value="MFS general substrate transporter"/>
    <property type="match status" value="1"/>
</dbReference>
<dbReference type="PANTHER" id="PTHR48022">
    <property type="entry name" value="PLASTIDIC GLUCOSE TRANSPORTER 4"/>
    <property type="match status" value="1"/>
</dbReference>
<dbReference type="AlphaFoldDB" id="A0A8K0JET7"/>
<dbReference type="InterPro" id="IPR003663">
    <property type="entry name" value="Sugar/inositol_transpt"/>
</dbReference>
<comment type="catalytic activity">
    <reaction evidence="7">
        <text>myo-inositol(out) + H(+)(out) = myo-inositol(in) + H(+)(in)</text>
        <dbReference type="Rhea" id="RHEA:60364"/>
        <dbReference type="ChEBI" id="CHEBI:15378"/>
        <dbReference type="ChEBI" id="CHEBI:17268"/>
    </reaction>
</comment>
<evidence type="ECO:0000256" key="2">
    <source>
        <dbReference type="ARBA" id="ARBA00010992"/>
    </source>
</evidence>
<accession>A0A8K0JET7</accession>
<evidence type="ECO:0000256" key="3">
    <source>
        <dbReference type="ARBA" id="ARBA00022448"/>
    </source>
</evidence>
<evidence type="ECO:0000256" key="5">
    <source>
        <dbReference type="ARBA" id="ARBA00022989"/>
    </source>
</evidence>
<feature type="transmembrane region" description="Helical" evidence="9">
    <location>
        <begin position="180"/>
        <end position="201"/>
    </location>
</feature>
<evidence type="ECO:0000256" key="4">
    <source>
        <dbReference type="ARBA" id="ARBA00022692"/>
    </source>
</evidence>
<comment type="similarity">
    <text evidence="2 8">Belongs to the major facilitator superfamily. Sugar transporter (TC 2.A.1.1) family.</text>
</comment>
<evidence type="ECO:0000259" key="10">
    <source>
        <dbReference type="PROSITE" id="PS50850"/>
    </source>
</evidence>
<dbReference type="Proteomes" id="UP000812966">
    <property type="component" value="Unassembled WGS sequence"/>
</dbReference>
<dbReference type="Gene3D" id="1.20.1250.20">
    <property type="entry name" value="MFS general substrate transporter like domains"/>
    <property type="match status" value="1"/>
</dbReference>
<dbReference type="PROSITE" id="PS50850">
    <property type="entry name" value="MFS"/>
    <property type="match status" value="1"/>
</dbReference>
<dbReference type="InterPro" id="IPR036259">
    <property type="entry name" value="MFS_trans_sf"/>
</dbReference>
<keyword evidence="3 8" id="KW-0813">Transport</keyword>
<dbReference type="FunFam" id="1.20.1250.20:FF:000134">
    <property type="entry name" value="MFS sugar transporter protein"/>
    <property type="match status" value="1"/>
</dbReference>
<dbReference type="NCBIfam" id="TIGR00879">
    <property type="entry name" value="SP"/>
    <property type="match status" value="1"/>
</dbReference>
<evidence type="ECO:0000256" key="7">
    <source>
        <dbReference type="ARBA" id="ARBA00049119"/>
    </source>
</evidence>
<name>A0A8K0JET7_9TREE</name>
<keyword evidence="5 9" id="KW-1133">Transmembrane helix</keyword>
<sequence length="505" mass="55315">MQNNTASWWFRDAGMRKLSVALLTGWMGSVALGFDNSLTPGLLSNPLFVPALGITDANILGLVLASTLLGGIPGLFLASYTCDRFGRRFNIATACVIIIAGAIVQALTTGGFRLMAGKIVVGFGTSFQSVASGPYVAEIAHPRNRPQVTALVLTFYYAGSVIAAWTTYGTLVNMSGDWSWRLPLLLQAAPSAVILSLVFFIPESPRWLFAKGRADEAHAILAKYHANGQMDDELVLHELSEIRLALEMENSANAVRYRTFLSTKGNKHRLFILIFTGVLAQWVGNGIITNYLPFILVSVGITSPADQTLFNGGLQIWNWIAATGSALACERLGRRFLWLVSATGMLCCFVIITACSAVYAQRGDTGAGKAVLAFLYIYFGFYDCAFTSMTYVYLLEILPYSLRTKGFAIFNLSTYVAAFFNIYVNPIALEKIAWKYYFVFIGMNIVAVIAIYFGYPETKGRILEEVAEIFDGPSAIVDTDPIGASVDPDDEVKGVKEEVEYRERV</sequence>
<dbReference type="PANTHER" id="PTHR48022:SF64">
    <property type="entry name" value="MAJOR FACILITATOR SUPERFAMILY (MFS) PROFILE DOMAIN-CONTAINING PROTEIN"/>
    <property type="match status" value="1"/>
</dbReference>
<feature type="transmembrane region" description="Helical" evidence="9">
    <location>
        <begin position="436"/>
        <end position="455"/>
    </location>
</feature>
<dbReference type="InterPro" id="IPR020846">
    <property type="entry name" value="MFS_dom"/>
</dbReference>
<organism evidence="11 12">
    <name type="scientific">Filobasidium floriforme</name>
    <dbReference type="NCBI Taxonomy" id="5210"/>
    <lineage>
        <taxon>Eukaryota</taxon>
        <taxon>Fungi</taxon>
        <taxon>Dikarya</taxon>
        <taxon>Basidiomycota</taxon>
        <taxon>Agaricomycotina</taxon>
        <taxon>Tremellomycetes</taxon>
        <taxon>Filobasidiales</taxon>
        <taxon>Filobasidiaceae</taxon>
        <taxon>Filobasidium</taxon>
    </lineage>
</organism>
<feature type="transmembrane region" description="Helical" evidence="9">
    <location>
        <begin position="336"/>
        <end position="359"/>
    </location>
</feature>
<keyword evidence="12" id="KW-1185">Reference proteome</keyword>
<dbReference type="GO" id="GO:0005351">
    <property type="term" value="F:carbohydrate:proton symporter activity"/>
    <property type="evidence" value="ECO:0007669"/>
    <property type="project" value="TreeGrafter"/>
</dbReference>
<feature type="domain" description="Major facilitator superfamily (MFS) profile" evidence="10">
    <location>
        <begin position="21"/>
        <end position="459"/>
    </location>
</feature>
<feature type="transmembrane region" description="Helical" evidence="9">
    <location>
        <begin position="89"/>
        <end position="108"/>
    </location>
</feature>